<evidence type="ECO:0000256" key="2">
    <source>
        <dbReference type="ARBA" id="ARBA00022630"/>
    </source>
</evidence>
<dbReference type="InterPro" id="IPR036188">
    <property type="entry name" value="FAD/NAD-bd_sf"/>
</dbReference>
<keyword evidence="3" id="KW-0274">FAD</keyword>
<evidence type="ECO:0000256" key="7">
    <source>
        <dbReference type="SAM" id="MobiDB-lite"/>
    </source>
</evidence>
<sequence length="506" mass="56331">MAAKNRPEVAATTVPSVERPPTGIIADNAPFFSMRIVPLNGTRMAHQQWPTTMVDESGRVGAPYAIGPLSPNTKGSPRQRSINLTLSARGIAAVQAIDNSLVERLLHNAVPLRGRMVHRLDGNATRQQYDRGGHCLYSIERGLLNTILLEAAGSVLNIGIQFLHRVQSVDFISNTVHLSNLVSGQAFDDRFDLCIGADGSNSVIRHHLMVATQMEYSQHYISHEYVEIRLPHGMDTSGHNTFLLDADHLHVWPRGDFTMVAMPNKNKTFTCALFAPKTIFDALQYPDTLIPFFKSHFPDLLSLLGEKRLLLEFQNNPRSLLITTKANPYHKGAVIIIGDAAHSMVPFYGQGLNCALEDVRILSILLRREKDGHNPSVIRRVLNDYSESRHEDLVAICDLAMDSHLKMRHTVATWSYMIRSFIDNILYGITETRSSVDLSESIFGPEVPSGWIPLYSMVSFRPDISYSAAKKKAARQEHLVDSVAAALGVLGLGYILYSIINLNRLF</sequence>
<evidence type="ECO:0000313" key="11">
    <source>
        <dbReference type="Proteomes" id="UP000620124"/>
    </source>
</evidence>
<dbReference type="OrthoDB" id="10053569at2759"/>
<gene>
    <name evidence="10" type="ORF">MVEN_01494700</name>
</gene>
<dbReference type="GO" id="GO:0071949">
    <property type="term" value="F:FAD binding"/>
    <property type="evidence" value="ECO:0007669"/>
    <property type="project" value="InterPro"/>
</dbReference>
<dbReference type="PRINTS" id="PR00420">
    <property type="entry name" value="RNGMNOXGNASE"/>
</dbReference>
<keyword evidence="4" id="KW-0521">NADP</keyword>
<evidence type="ECO:0000259" key="9">
    <source>
        <dbReference type="Pfam" id="PF01494"/>
    </source>
</evidence>
<name>A0A8H6XVW3_9AGAR</name>
<keyword evidence="8" id="KW-1133">Transmembrane helix</keyword>
<reference evidence="10" key="1">
    <citation type="submission" date="2020-05" db="EMBL/GenBank/DDBJ databases">
        <title>Mycena genomes resolve the evolution of fungal bioluminescence.</title>
        <authorList>
            <person name="Tsai I.J."/>
        </authorList>
    </citation>
    <scope>NUCLEOTIDE SEQUENCE</scope>
    <source>
        <strain evidence="10">CCC161011</strain>
    </source>
</reference>
<evidence type="ECO:0000256" key="8">
    <source>
        <dbReference type="SAM" id="Phobius"/>
    </source>
</evidence>
<keyword evidence="8" id="KW-0812">Transmembrane</keyword>
<keyword evidence="8" id="KW-0472">Membrane</keyword>
<evidence type="ECO:0000256" key="5">
    <source>
        <dbReference type="ARBA" id="ARBA00023002"/>
    </source>
</evidence>
<dbReference type="Proteomes" id="UP000620124">
    <property type="component" value="Unassembled WGS sequence"/>
</dbReference>
<dbReference type="GO" id="GO:0070189">
    <property type="term" value="P:kynurenine metabolic process"/>
    <property type="evidence" value="ECO:0007669"/>
    <property type="project" value="TreeGrafter"/>
</dbReference>
<dbReference type="SUPFAM" id="SSF51905">
    <property type="entry name" value="FAD/NAD(P)-binding domain"/>
    <property type="match status" value="1"/>
</dbReference>
<keyword evidence="11" id="KW-1185">Reference proteome</keyword>
<evidence type="ECO:0000313" key="10">
    <source>
        <dbReference type="EMBL" id="KAF7347389.1"/>
    </source>
</evidence>
<proteinExistence type="predicted"/>
<dbReference type="EMBL" id="JACAZI010000012">
    <property type="protein sequence ID" value="KAF7347389.1"/>
    <property type="molecule type" value="Genomic_DNA"/>
</dbReference>
<organism evidence="10 11">
    <name type="scientific">Mycena venus</name>
    <dbReference type="NCBI Taxonomy" id="2733690"/>
    <lineage>
        <taxon>Eukaryota</taxon>
        <taxon>Fungi</taxon>
        <taxon>Dikarya</taxon>
        <taxon>Basidiomycota</taxon>
        <taxon>Agaricomycotina</taxon>
        <taxon>Agaricomycetes</taxon>
        <taxon>Agaricomycetidae</taxon>
        <taxon>Agaricales</taxon>
        <taxon>Marasmiineae</taxon>
        <taxon>Mycenaceae</taxon>
        <taxon>Mycena</taxon>
    </lineage>
</organism>
<dbReference type="InterPro" id="IPR002938">
    <property type="entry name" value="FAD-bd"/>
</dbReference>
<evidence type="ECO:0000256" key="1">
    <source>
        <dbReference type="ARBA" id="ARBA00001974"/>
    </source>
</evidence>
<dbReference type="Pfam" id="PF01494">
    <property type="entry name" value="FAD_binding_3"/>
    <property type="match status" value="1"/>
</dbReference>
<keyword evidence="2" id="KW-0285">Flavoprotein</keyword>
<feature type="domain" description="FAD-binding" evidence="9">
    <location>
        <begin position="139"/>
        <end position="391"/>
    </location>
</feature>
<evidence type="ECO:0000256" key="3">
    <source>
        <dbReference type="ARBA" id="ARBA00022827"/>
    </source>
</evidence>
<evidence type="ECO:0000256" key="4">
    <source>
        <dbReference type="ARBA" id="ARBA00022857"/>
    </source>
</evidence>
<dbReference type="GO" id="GO:0004502">
    <property type="term" value="F:kynurenine 3-monooxygenase activity"/>
    <property type="evidence" value="ECO:0007669"/>
    <property type="project" value="TreeGrafter"/>
</dbReference>
<dbReference type="GO" id="GO:0005741">
    <property type="term" value="C:mitochondrial outer membrane"/>
    <property type="evidence" value="ECO:0007669"/>
    <property type="project" value="TreeGrafter"/>
</dbReference>
<keyword evidence="6 10" id="KW-0503">Monooxygenase</keyword>
<feature type="transmembrane region" description="Helical" evidence="8">
    <location>
        <begin position="479"/>
        <end position="500"/>
    </location>
</feature>
<dbReference type="PANTHER" id="PTHR46028">
    <property type="entry name" value="KYNURENINE 3-MONOOXYGENASE"/>
    <property type="match status" value="1"/>
</dbReference>
<dbReference type="AlphaFoldDB" id="A0A8H6XVW3"/>
<evidence type="ECO:0000256" key="6">
    <source>
        <dbReference type="ARBA" id="ARBA00023033"/>
    </source>
</evidence>
<accession>A0A8H6XVW3</accession>
<comment type="cofactor">
    <cofactor evidence="1">
        <name>FAD</name>
        <dbReference type="ChEBI" id="CHEBI:57692"/>
    </cofactor>
</comment>
<dbReference type="Gene3D" id="3.50.50.60">
    <property type="entry name" value="FAD/NAD(P)-binding domain"/>
    <property type="match status" value="1"/>
</dbReference>
<protein>
    <submittedName>
        <fullName evidence="10">Kynurenine 3-monooxygenase</fullName>
    </submittedName>
</protein>
<comment type="caution">
    <text evidence="10">The sequence shown here is derived from an EMBL/GenBank/DDBJ whole genome shotgun (WGS) entry which is preliminary data.</text>
</comment>
<dbReference type="PANTHER" id="PTHR46028:SF2">
    <property type="entry name" value="KYNURENINE 3-MONOOXYGENASE"/>
    <property type="match status" value="1"/>
</dbReference>
<feature type="region of interest" description="Disordered" evidence="7">
    <location>
        <begin position="1"/>
        <end position="20"/>
    </location>
</feature>
<keyword evidence="5" id="KW-0560">Oxidoreductase</keyword>